<protein>
    <recommendedName>
        <fullName evidence="5 10">Inositol-1-monophosphatase</fullName>
        <ecNumber evidence="4 10">3.1.3.25</ecNumber>
    </recommendedName>
</protein>
<comment type="cofactor">
    <cofactor evidence="2 9 10">
        <name>Mg(2+)</name>
        <dbReference type="ChEBI" id="CHEBI:18420"/>
    </cofactor>
</comment>
<dbReference type="RefSeq" id="WP_088560013.1">
    <property type="nucleotide sequence ID" value="NZ_FYEH01000002.1"/>
</dbReference>
<evidence type="ECO:0000256" key="8">
    <source>
        <dbReference type="ARBA" id="ARBA00022842"/>
    </source>
</evidence>
<feature type="binding site" evidence="9">
    <location>
        <position position="72"/>
    </location>
    <ligand>
        <name>Mg(2+)</name>
        <dbReference type="ChEBI" id="CHEBI:18420"/>
        <label>1</label>
        <note>catalytic</note>
    </ligand>
</feature>
<evidence type="ECO:0000256" key="6">
    <source>
        <dbReference type="ARBA" id="ARBA00022723"/>
    </source>
</evidence>
<evidence type="ECO:0000256" key="10">
    <source>
        <dbReference type="RuleBase" id="RU364068"/>
    </source>
</evidence>
<evidence type="ECO:0000256" key="7">
    <source>
        <dbReference type="ARBA" id="ARBA00022801"/>
    </source>
</evidence>
<dbReference type="PANTHER" id="PTHR20854">
    <property type="entry name" value="INOSITOL MONOPHOSPHATASE"/>
    <property type="match status" value="1"/>
</dbReference>
<organism evidence="11 12">
    <name type="scientific">Arboricoccus pini</name>
    <dbReference type="NCBI Taxonomy" id="1963835"/>
    <lineage>
        <taxon>Bacteria</taxon>
        <taxon>Pseudomonadati</taxon>
        <taxon>Pseudomonadota</taxon>
        <taxon>Alphaproteobacteria</taxon>
        <taxon>Geminicoccales</taxon>
        <taxon>Geminicoccaceae</taxon>
        <taxon>Arboricoccus</taxon>
    </lineage>
</organism>
<dbReference type="Gene3D" id="3.30.540.10">
    <property type="entry name" value="Fructose-1,6-Bisphosphatase, subunit A, domain 1"/>
    <property type="match status" value="1"/>
</dbReference>
<reference evidence="11 12" key="1">
    <citation type="submission" date="2017-06" db="EMBL/GenBank/DDBJ databases">
        <authorList>
            <person name="Kim H.J."/>
            <person name="Triplett B.A."/>
        </authorList>
    </citation>
    <scope>NUCLEOTIDE SEQUENCE [LARGE SCALE GENOMIC DNA]</scope>
    <source>
        <strain evidence="11 12">B29T1</strain>
    </source>
</reference>
<sequence length="261" mass="28437">MTEDDLNRRMQVAIQAIRDGGRVALDYFHRRGELKVEAKGVQDLVSQADREVETLIRERIAQSFPDDMVLGEEHGGQLAPSLWITDPIDGTANFLRGLPYWSMVLAFIVDEQTELALTYDPVHDELFTARRGHGAFRNDKPIKVSARTETATACIGLSYTFKTPAERYETLVSNILDLKLDHRRMGSSALSLCHVADGRLDAHAVLTCSSWDVIAGLAIVKEAGGRATDYTDGATLLETRAVAAATPGIADAIAAASGIKL</sequence>
<keyword evidence="12" id="KW-1185">Reference proteome</keyword>
<keyword evidence="6 9" id="KW-0479">Metal-binding</keyword>
<accession>A0A212QP55</accession>
<dbReference type="Proteomes" id="UP000197065">
    <property type="component" value="Unassembled WGS sequence"/>
</dbReference>
<dbReference type="GO" id="GO:0007165">
    <property type="term" value="P:signal transduction"/>
    <property type="evidence" value="ECO:0007669"/>
    <property type="project" value="TreeGrafter"/>
</dbReference>
<dbReference type="SUPFAM" id="SSF56655">
    <property type="entry name" value="Carbohydrate phosphatase"/>
    <property type="match status" value="1"/>
</dbReference>
<name>A0A212QP55_9PROT</name>
<dbReference type="GO" id="GO:0046872">
    <property type="term" value="F:metal ion binding"/>
    <property type="evidence" value="ECO:0007669"/>
    <property type="project" value="UniProtKB-KW"/>
</dbReference>
<feature type="binding site" evidence="9">
    <location>
        <position position="86"/>
    </location>
    <ligand>
        <name>Mg(2+)</name>
        <dbReference type="ChEBI" id="CHEBI:18420"/>
        <label>1</label>
        <note>catalytic</note>
    </ligand>
</feature>
<dbReference type="InterPro" id="IPR033942">
    <property type="entry name" value="IMPase"/>
</dbReference>
<dbReference type="GO" id="GO:0008934">
    <property type="term" value="F:inositol monophosphate 1-phosphatase activity"/>
    <property type="evidence" value="ECO:0007669"/>
    <property type="project" value="InterPro"/>
</dbReference>
<evidence type="ECO:0000256" key="4">
    <source>
        <dbReference type="ARBA" id="ARBA00013106"/>
    </source>
</evidence>
<keyword evidence="8 9" id="KW-0460">Magnesium</keyword>
<dbReference type="AlphaFoldDB" id="A0A212QP55"/>
<dbReference type="EMBL" id="FYEH01000002">
    <property type="protein sequence ID" value="SNB61207.1"/>
    <property type="molecule type" value="Genomic_DNA"/>
</dbReference>
<dbReference type="CDD" id="cd01639">
    <property type="entry name" value="IMPase"/>
    <property type="match status" value="1"/>
</dbReference>
<comment type="catalytic activity">
    <reaction evidence="1 10">
        <text>a myo-inositol phosphate + H2O = myo-inositol + phosphate</text>
        <dbReference type="Rhea" id="RHEA:24056"/>
        <dbReference type="ChEBI" id="CHEBI:15377"/>
        <dbReference type="ChEBI" id="CHEBI:17268"/>
        <dbReference type="ChEBI" id="CHEBI:43474"/>
        <dbReference type="ChEBI" id="CHEBI:84139"/>
        <dbReference type="EC" id="3.1.3.25"/>
    </reaction>
</comment>
<evidence type="ECO:0000256" key="3">
    <source>
        <dbReference type="ARBA" id="ARBA00009759"/>
    </source>
</evidence>
<evidence type="ECO:0000256" key="5">
    <source>
        <dbReference type="ARBA" id="ARBA00019784"/>
    </source>
</evidence>
<feature type="binding site" evidence="9">
    <location>
        <position position="212"/>
    </location>
    <ligand>
        <name>Mg(2+)</name>
        <dbReference type="ChEBI" id="CHEBI:18420"/>
        <label>1</label>
        <note>catalytic</note>
    </ligand>
</feature>
<evidence type="ECO:0000256" key="2">
    <source>
        <dbReference type="ARBA" id="ARBA00001946"/>
    </source>
</evidence>
<dbReference type="FunFam" id="3.30.540.10:FF:000003">
    <property type="entry name" value="Inositol-1-monophosphatase"/>
    <property type="match status" value="1"/>
</dbReference>
<comment type="similarity">
    <text evidence="3 10">Belongs to the inositol monophosphatase superfamily.</text>
</comment>
<dbReference type="Gene3D" id="3.40.190.80">
    <property type="match status" value="1"/>
</dbReference>
<dbReference type="Pfam" id="PF00459">
    <property type="entry name" value="Inositol_P"/>
    <property type="match status" value="1"/>
</dbReference>
<proteinExistence type="inferred from homology"/>
<evidence type="ECO:0000256" key="1">
    <source>
        <dbReference type="ARBA" id="ARBA00001033"/>
    </source>
</evidence>
<dbReference type="GO" id="GO:0006020">
    <property type="term" value="P:inositol metabolic process"/>
    <property type="evidence" value="ECO:0007669"/>
    <property type="project" value="TreeGrafter"/>
</dbReference>
<keyword evidence="7 10" id="KW-0378">Hydrolase</keyword>
<evidence type="ECO:0000313" key="12">
    <source>
        <dbReference type="Proteomes" id="UP000197065"/>
    </source>
</evidence>
<dbReference type="EC" id="3.1.3.25" evidence="4 10"/>
<dbReference type="OrthoDB" id="9785695at2"/>
<feature type="binding site" evidence="9">
    <location>
        <position position="88"/>
    </location>
    <ligand>
        <name>Mg(2+)</name>
        <dbReference type="ChEBI" id="CHEBI:18420"/>
        <label>1</label>
        <note>catalytic</note>
    </ligand>
</feature>
<dbReference type="PANTHER" id="PTHR20854:SF4">
    <property type="entry name" value="INOSITOL-1-MONOPHOSPHATASE-RELATED"/>
    <property type="match status" value="1"/>
</dbReference>
<evidence type="ECO:0000256" key="9">
    <source>
        <dbReference type="PIRSR" id="PIRSR600760-2"/>
    </source>
</evidence>
<gene>
    <name evidence="11" type="ORF">SAMN07250955_102143</name>
</gene>
<dbReference type="PRINTS" id="PR00377">
    <property type="entry name" value="IMPHPHTASES"/>
</dbReference>
<feature type="binding site" evidence="9">
    <location>
        <position position="89"/>
    </location>
    <ligand>
        <name>Mg(2+)</name>
        <dbReference type="ChEBI" id="CHEBI:18420"/>
        <label>1</label>
        <note>catalytic</note>
    </ligand>
</feature>
<dbReference type="InterPro" id="IPR000760">
    <property type="entry name" value="Inositol_monophosphatase-like"/>
</dbReference>
<evidence type="ECO:0000313" key="11">
    <source>
        <dbReference type="EMBL" id="SNB61207.1"/>
    </source>
</evidence>